<gene>
    <name evidence="2" type="ORF">GCM10009851_25490</name>
</gene>
<dbReference type="Gene3D" id="3.40.630.30">
    <property type="match status" value="1"/>
</dbReference>
<dbReference type="SUPFAM" id="SSF55729">
    <property type="entry name" value="Acyl-CoA N-acyltransferases (Nat)"/>
    <property type="match status" value="1"/>
</dbReference>
<dbReference type="Proteomes" id="UP001500929">
    <property type="component" value="Unassembled WGS sequence"/>
</dbReference>
<protein>
    <recommendedName>
        <fullName evidence="1">N-acetyltransferase domain-containing protein</fullName>
    </recommendedName>
</protein>
<accession>A0ABP5QPV3</accession>
<dbReference type="EMBL" id="BAAAQY010000007">
    <property type="protein sequence ID" value="GAA2239144.1"/>
    <property type="molecule type" value="Genomic_DNA"/>
</dbReference>
<keyword evidence="3" id="KW-1185">Reference proteome</keyword>
<proteinExistence type="predicted"/>
<evidence type="ECO:0000259" key="1">
    <source>
        <dbReference type="PROSITE" id="PS51186"/>
    </source>
</evidence>
<dbReference type="RefSeq" id="WP_259480915.1">
    <property type="nucleotide sequence ID" value="NZ_BAAAQY010000007.1"/>
</dbReference>
<evidence type="ECO:0000313" key="3">
    <source>
        <dbReference type="Proteomes" id="UP001500929"/>
    </source>
</evidence>
<dbReference type="PANTHER" id="PTHR43617">
    <property type="entry name" value="L-AMINO ACID N-ACETYLTRANSFERASE"/>
    <property type="match status" value="1"/>
</dbReference>
<dbReference type="PANTHER" id="PTHR43617:SF20">
    <property type="entry name" value="N-ALPHA-ACETYLTRANSFERASE RIMI"/>
    <property type="match status" value="1"/>
</dbReference>
<comment type="caution">
    <text evidence="2">The sequence shown here is derived from an EMBL/GenBank/DDBJ whole genome shotgun (WGS) entry which is preliminary data.</text>
</comment>
<evidence type="ECO:0000313" key="2">
    <source>
        <dbReference type="EMBL" id="GAA2239144.1"/>
    </source>
</evidence>
<reference evidence="3" key="1">
    <citation type="journal article" date="2019" name="Int. J. Syst. Evol. Microbiol.">
        <title>The Global Catalogue of Microorganisms (GCM) 10K type strain sequencing project: providing services to taxonomists for standard genome sequencing and annotation.</title>
        <authorList>
            <consortium name="The Broad Institute Genomics Platform"/>
            <consortium name="The Broad Institute Genome Sequencing Center for Infectious Disease"/>
            <person name="Wu L."/>
            <person name="Ma J."/>
        </authorList>
    </citation>
    <scope>NUCLEOTIDE SEQUENCE [LARGE SCALE GENOMIC DNA]</scope>
    <source>
        <strain evidence="3">JCM 16117</strain>
    </source>
</reference>
<dbReference type="PROSITE" id="PS51186">
    <property type="entry name" value="GNAT"/>
    <property type="match status" value="1"/>
</dbReference>
<dbReference type="Pfam" id="PF00583">
    <property type="entry name" value="Acetyltransf_1"/>
    <property type="match status" value="1"/>
</dbReference>
<sequence>MTAGRVGGEPGRVGGEPGPVVLEAGGPGAVRIRTATGADRRVIDEICRRTGDAGGDARGSGIDLDELVARYVDPYLELEPALAVVGETAAGEVVGYALGTVDTATFARRWRGGAPADSHAAHVGGGAAAERERWAEELMVPEIAEYPSHLHIDLLPEAQGRGLGRRLIEEVVRRLTAAGSSGVHLGVDPRNAGALTFYPRVGFTEVRRDPEVVVFVRGLTPPRAPTVT</sequence>
<feature type="domain" description="N-acetyltransferase" evidence="1">
    <location>
        <begin position="30"/>
        <end position="222"/>
    </location>
</feature>
<dbReference type="InterPro" id="IPR000182">
    <property type="entry name" value="GNAT_dom"/>
</dbReference>
<dbReference type="CDD" id="cd04301">
    <property type="entry name" value="NAT_SF"/>
    <property type="match status" value="1"/>
</dbReference>
<organism evidence="2 3">
    <name type="scientific">Herbiconiux moechotypicola</name>
    <dbReference type="NCBI Taxonomy" id="637393"/>
    <lineage>
        <taxon>Bacteria</taxon>
        <taxon>Bacillati</taxon>
        <taxon>Actinomycetota</taxon>
        <taxon>Actinomycetes</taxon>
        <taxon>Micrococcales</taxon>
        <taxon>Microbacteriaceae</taxon>
        <taxon>Herbiconiux</taxon>
    </lineage>
</organism>
<dbReference type="InterPro" id="IPR050276">
    <property type="entry name" value="MshD_Acetyltransferase"/>
</dbReference>
<dbReference type="InterPro" id="IPR016181">
    <property type="entry name" value="Acyl_CoA_acyltransferase"/>
</dbReference>
<name>A0ABP5QPV3_9MICO</name>